<dbReference type="Proteomes" id="UP000825179">
    <property type="component" value="Chromosome"/>
</dbReference>
<reference evidence="10 12" key="2">
    <citation type="journal article" date="2020" name="Extremophiles">
        <title>Genomic analysis of Caldalkalibacillus thermarum TA2.A1 reveals aerobic alkaliphilic metabolism and evolutionary hallmarks linking alkaliphilic bacteria and plant life.</title>
        <authorList>
            <person name="de Jong S.I."/>
            <person name="van den Broek M.A."/>
            <person name="Merkel A.Y."/>
            <person name="de la Torre Cortes P."/>
            <person name="Kalamorz F."/>
            <person name="Cook G.M."/>
            <person name="van Loosdrecht M.C.M."/>
            <person name="McMillan D.G.G."/>
        </authorList>
    </citation>
    <scope>NUCLEOTIDE SEQUENCE [LARGE SCALE GENOMIC DNA]</scope>
    <source>
        <strain evidence="10 12">TA2.A1</strain>
    </source>
</reference>
<dbReference type="KEGG" id="cthu:HUR95_09230"/>
<reference evidence="10" key="3">
    <citation type="submission" date="2021-08" db="EMBL/GenBank/DDBJ databases">
        <authorList>
            <person name="de Jong S."/>
            <person name="van den Broek M."/>
            <person name="Merkel A."/>
            <person name="de la Torre Cortes P."/>
            <person name="Kalamorz F."/>
            <person name="Cook G."/>
            <person name="van Loosdrecht M."/>
            <person name="McMillan D."/>
        </authorList>
    </citation>
    <scope>NUCLEOTIDE SEQUENCE</scope>
    <source>
        <strain evidence="10">TA2.A1</strain>
    </source>
</reference>
<reference evidence="9 11" key="1">
    <citation type="journal article" date="2011" name="J. Bacteriol.">
        <title>Draft genome sequence of the thermoalkaliphilic Caldalkalibacillus thermarum strain TA2.A1.</title>
        <authorList>
            <person name="Kalamorz F."/>
            <person name="Keis S."/>
            <person name="McMillan D.G."/>
            <person name="Olsson K."/>
            <person name="Stanton J.A."/>
            <person name="Stockwell P."/>
            <person name="Black M.A."/>
            <person name="Klingeman D.M."/>
            <person name="Land M.L."/>
            <person name="Han C.S."/>
            <person name="Martin S.L."/>
            <person name="Becher S.A."/>
            <person name="Peddie C.J."/>
            <person name="Morgan H.W."/>
            <person name="Matthies D."/>
            <person name="Preiss L."/>
            <person name="Meier T."/>
            <person name="Brown S.D."/>
            <person name="Cook G.M."/>
        </authorList>
    </citation>
    <scope>NUCLEOTIDE SEQUENCE [LARGE SCALE GENOMIC DNA]</scope>
    <source>
        <strain evidence="9 11">TA2.A1</strain>
    </source>
</reference>
<evidence type="ECO:0000256" key="6">
    <source>
        <dbReference type="ARBA" id="ARBA00023136"/>
    </source>
</evidence>
<evidence type="ECO:0000313" key="9">
    <source>
        <dbReference type="EMBL" id="EGL83947.1"/>
    </source>
</evidence>
<keyword evidence="12" id="KW-1185">Reference proteome</keyword>
<proteinExistence type="inferred from homology"/>
<dbReference type="Gene3D" id="1.10.3720.10">
    <property type="entry name" value="MetI-like"/>
    <property type="match status" value="1"/>
</dbReference>
<protein>
    <submittedName>
        <fullName evidence="9">ABC-type transporter, integral membrane subunit</fullName>
    </submittedName>
    <submittedName>
        <fullName evidence="10">Carbohydrate ABC transporter permease</fullName>
    </submittedName>
</protein>
<dbReference type="Pfam" id="PF00528">
    <property type="entry name" value="BPD_transp_1"/>
    <property type="match status" value="1"/>
</dbReference>
<dbReference type="eggNOG" id="COG0395">
    <property type="taxonomic scope" value="Bacteria"/>
</dbReference>
<evidence type="ECO:0000256" key="1">
    <source>
        <dbReference type="ARBA" id="ARBA00004651"/>
    </source>
</evidence>
<feature type="transmembrane region" description="Helical" evidence="7">
    <location>
        <begin position="12"/>
        <end position="36"/>
    </location>
</feature>
<dbReference type="PANTHER" id="PTHR43744">
    <property type="entry name" value="ABC TRANSPORTER PERMEASE PROTEIN MG189-RELATED-RELATED"/>
    <property type="match status" value="1"/>
</dbReference>
<dbReference type="Proteomes" id="UP000010716">
    <property type="component" value="Unassembled WGS sequence"/>
</dbReference>
<sequence>MKRDFRDRLDLSLPVKFIFYTVVIAYAIIALSPFVFSFLSSFKPSGEITGPFTWFPRTFTLEHWQRILSGSDGFFPIQRWFLNSVIYAVSVTIGQVITSALAGYALARLQIPFRNAIFMSIIGTMMIPGMVVIVPQYLLLSQLGWINTYQGLIIPCLVNAFLIFMMRQYFLSIPRELEEAARIDGLSRFGIFFRIILPLSKPALSACTIFAFMGAWNNFMYPLTMARKPEMHVLTVGLQSFRNNFYTEWGPILVGTIIMMVPVLVIFLLFQRHFVRGISTTGLK</sequence>
<feature type="transmembrane region" description="Helical" evidence="7">
    <location>
        <begin position="85"/>
        <end position="106"/>
    </location>
</feature>
<keyword evidence="6 7" id="KW-0472">Membrane</keyword>
<dbReference type="EMBL" id="AFCE01000065">
    <property type="protein sequence ID" value="EGL83947.1"/>
    <property type="molecule type" value="Genomic_DNA"/>
</dbReference>
<dbReference type="InterPro" id="IPR000515">
    <property type="entry name" value="MetI-like"/>
</dbReference>
<evidence type="ECO:0000256" key="5">
    <source>
        <dbReference type="ARBA" id="ARBA00022989"/>
    </source>
</evidence>
<dbReference type="PANTHER" id="PTHR43744:SF12">
    <property type="entry name" value="ABC TRANSPORTER PERMEASE PROTEIN MG189-RELATED"/>
    <property type="match status" value="1"/>
</dbReference>
<comment type="similarity">
    <text evidence="7">Belongs to the binding-protein-dependent transport system permease family.</text>
</comment>
<dbReference type="AlphaFoldDB" id="F5L3Y5"/>
<evidence type="ECO:0000259" key="8">
    <source>
        <dbReference type="PROSITE" id="PS50928"/>
    </source>
</evidence>
<evidence type="ECO:0000256" key="7">
    <source>
        <dbReference type="RuleBase" id="RU363032"/>
    </source>
</evidence>
<evidence type="ECO:0000256" key="4">
    <source>
        <dbReference type="ARBA" id="ARBA00022692"/>
    </source>
</evidence>
<comment type="subcellular location">
    <subcellularLocation>
        <location evidence="1 7">Cell membrane</location>
        <topology evidence="1 7">Multi-pass membrane protein</topology>
    </subcellularLocation>
</comment>
<evidence type="ECO:0000313" key="10">
    <source>
        <dbReference type="EMBL" id="QZT32586.1"/>
    </source>
</evidence>
<dbReference type="CDD" id="cd06261">
    <property type="entry name" value="TM_PBP2"/>
    <property type="match status" value="1"/>
</dbReference>
<keyword evidence="2 7" id="KW-0813">Transport</keyword>
<feature type="transmembrane region" description="Helical" evidence="7">
    <location>
        <begin position="152"/>
        <end position="170"/>
    </location>
</feature>
<evidence type="ECO:0000313" key="12">
    <source>
        <dbReference type="Proteomes" id="UP000825179"/>
    </source>
</evidence>
<evidence type="ECO:0000256" key="2">
    <source>
        <dbReference type="ARBA" id="ARBA00022448"/>
    </source>
</evidence>
<dbReference type="GO" id="GO:0055085">
    <property type="term" value="P:transmembrane transport"/>
    <property type="evidence" value="ECO:0007669"/>
    <property type="project" value="InterPro"/>
</dbReference>
<gene>
    <name evidence="9" type="ORF">CathTA2_0497</name>
    <name evidence="10" type="ORF">HUR95_09230</name>
</gene>
<evidence type="ECO:0000256" key="3">
    <source>
        <dbReference type="ARBA" id="ARBA00022475"/>
    </source>
</evidence>
<accession>F5L3Y5</accession>
<evidence type="ECO:0000313" key="11">
    <source>
        <dbReference type="Proteomes" id="UP000010716"/>
    </source>
</evidence>
<dbReference type="InterPro" id="IPR035906">
    <property type="entry name" value="MetI-like_sf"/>
</dbReference>
<dbReference type="GO" id="GO:0005886">
    <property type="term" value="C:plasma membrane"/>
    <property type="evidence" value="ECO:0007669"/>
    <property type="project" value="UniProtKB-SubCell"/>
</dbReference>
<feature type="domain" description="ABC transmembrane type-1" evidence="8">
    <location>
        <begin position="81"/>
        <end position="270"/>
    </location>
</feature>
<organism evidence="9 11">
    <name type="scientific">Caldalkalibacillus thermarum (strain TA2.A1)</name>
    <dbReference type="NCBI Taxonomy" id="986075"/>
    <lineage>
        <taxon>Bacteria</taxon>
        <taxon>Bacillati</taxon>
        <taxon>Bacillota</taxon>
        <taxon>Bacilli</taxon>
        <taxon>Bacillales</taxon>
        <taxon>Bacillaceae</taxon>
        <taxon>Caldalkalibacillus</taxon>
    </lineage>
</organism>
<dbReference type="RefSeq" id="WP_007502756.1">
    <property type="nucleotide sequence ID" value="NZ_AFCE01000065.1"/>
</dbReference>
<dbReference type="SUPFAM" id="SSF161098">
    <property type="entry name" value="MetI-like"/>
    <property type="match status" value="1"/>
</dbReference>
<dbReference type="PROSITE" id="PS50928">
    <property type="entry name" value="ABC_TM1"/>
    <property type="match status" value="1"/>
</dbReference>
<dbReference type="EMBL" id="CP082237">
    <property type="protein sequence ID" value="QZT32586.1"/>
    <property type="molecule type" value="Genomic_DNA"/>
</dbReference>
<keyword evidence="4 7" id="KW-0812">Transmembrane</keyword>
<feature type="transmembrane region" description="Helical" evidence="7">
    <location>
        <begin position="191"/>
        <end position="216"/>
    </location>
</feature>
<feature type="transmembrane region" description="Helical" evidence="7">
    <location>
        <begin position="249"/>
        <end position="270"/>
    </location>
</feature>
<dbReference type="OrthoDB" id="9771544at2"/>
<keyword evidence="5 7" id="KW-1133">Transmembrane helix</keyword>
<feature type="transmembrane region" description="Helical" evidence="7">
    <location>
        <begin position="118"/>
        <end position="140"/>
    </location>
</feature>
<name>F5L3Y5_CALTT</name>
<keyword evidence="3" id="KW-1003">Cell membrane</keyword>